<keyword evidence="2" id="KW-0378">Hydrolase</keyword>
<dbReference type="Gene3D" id="3.40.50.1360">
    <property type="match status" value="1"/>
</dbReference>
<dbReference type="PANTHER" id="PTHR11054">
    <property type="entry name" value="6-PHOSPHOGLUCONOLACTONASE"/>
    <property type="match status" value="1"/>
</dbReference>
<dbReference type="EMBL" id="ADBJ01000008">
    <property type="protein sequence ID" value="EFA85205.1"/>
    <property type="molecule type" value="Genomic_DNA"/>
</dbReference>
<dbReference type="GeneID" id="31357730"/>
<evidence type="ECO:0000256" key="1">
    <source>
        <dbReference type="ARBA" id="ARBA00010662"/>
    </source>
</evidence>
<organism evidence="4 5">
    <name type="scientific">Heterostelium pallidum (strain ATCC 26659 / Pp 5 / PN500)</name>
    <name type="common">Cellular slime mold</name>
    <name type="synonym">Polysphondylium pallidum</name>
    <dbReference type="NCBI Taxonomy" id="670386"/>
    <lineage>
        <taxon>Eukaryota</taxon>
        <taxon>Amoebozoa</taxon>
        <taxon>Evosea</taxon>
        <taxon>Eumycetozoa</taxon>
        <taxon>Dictyostelia</taxon>
        <taxon>Acytosteliales</taxon>
        <taxon>Acytosteliaceae</taxon>
        <taxon>Heterostelium</taxon>
    </lineage>
</organism>
<dbReference type="RefSeq" id="XP_020437314.1">
    <property type="nucleotide sequence ID" value="XM_020573197.1"/>
</dbReference>
<evidence type="ECO:0000313" key="5">
    <source>
        <dbReference type="Proteomes" id="UP000001396"/>
    </source>
</evidence>
<sequence>MRNVDKREEVEEEQEKGSKLLKIIYFKKIKYTTVMCVLAVDTALPHRVFSLFSNRITILEKEMSGVKLVEFNSEDSFVNDSVSFIHSIINDAIKSRGAAVIGLSGGTSPKPIYNALVASNDIDWNKVYFFCVDERYITKTSADSLNHLVANSIFREGLPTHKLLNDGIHFTCPNTSLPLDLCIAKYHADLEHLLKKSGGAADLVTLGMGEDGHIASIFPVTDENEPPAPISLVYHTTTTRFVVFDRITTNLRFLEKSRAKLFFMKGESKKVVWDEMLAAPENIRRWPAQGIIKSGHTYVHYLK</sequence>
<dbReference type="EC" id="3.1.1.31" evidence="2"/>
<comment type="similarity">
    <text evidence="1 2">Belongs to the glucosamine/galactosamine-6-phosphate isomerase family. 6-phosphogluconolactonase subfamily.</text>
</comment>
<dbReference type="PANTHER" id="PTHR11054:SF0">
    <property type="entry name" value="6-PHOSPHOGLUCONOLACTONASE"/>
    <property type="match status" value="1"/>
</dbReference>
<comment type="caution">
    <text evidence="4">The sequence shown here is derived from an EMBL/GenBank/DDBJ whole genome shotgun (WGS) entry which is preliminary data.</text>
</comment>
<comment type="function">
    <text evidence="2">Hydrolysis of 6-phosphogluconolactone to 6-phosphogluconate.</text>
</comment>
<dbReference type="InterPro" id="IPR039104">
    <property type="entry name" value="6PGL"/>
</dbReference>
<comment type="pathway">
    <text evidence="2">Carbohydrate degradation; pentose phosphate pathway; D-ribulose 5-phosphate from D-glucose 6-phosphate (oxidative stage): step 2/3.</text>
</comment>
<feature type="domain" description="Glucosamine/galactosamine-6-phosphate isomerase" evidence="3">
    <location>
        <begin position="73"/>
        <end position="296"/>
    </location>
</feature>
<dbReference type="InterPro" id="IPR005900">
    <property type="entry name" value="6-phosphogluconolactonase_DevB"/>
</dbReference>
<dbReference type="Pfam" id="PF01182">
    <property type="entry name" value="Glucosamine_iso"/>
    <property type="match status" value="1"/>
</dbReference>
<dbReference type="OMA" id="YDKIVDW"/>
<comment type="catalytic activity">
    <reaction evidence="2">
        <text>6-phospho-D-glucono-1,5-lactone + H2O = 6-phospho-D-gluconate + H(+)</text>
        <dbReference type="Rhea" id="RHEA:12556"/>
        <dbReference type="ChEBI" id="CHEBI:15377"/>
        <dbReference type="ChEBI" id="CHEBI:15378"/>
        <dbReference type="ChEBI" id="CHEBI:57955"/>
        <dbReference type="ChEBI" id="CHEBI:58759"/>
        <dbReference type="EC" id="3.1.1.31"/>
    </reaction>
</comment>
<keyword evidence="5" id="KW-1185">Reference proteome</keyword>
<evidence type="ECO:0000313" key="4">
    <source>
        <dbReference type="EMBL" id="EFA85205.1"/>
    </source>
</evidence>
<dbReference type="NCBIfam" id="TIGR01198">
    <property type="entry name" value="pgl"/>
    <property type="match status" value="1"/>
</dbReference>
<gene>
    <name evidence="4" type="primary">pgl</name>
    <name evidence="4" type="ORF">PPL_02205</name>
</gene>
<dbReference type="GO" id="GO:0017057">
    <property type="term" value="F:6-phosphogluconolactonase activity"/>
    <property type="evidence" value="ECO:0007669"/>
    <property type="project" value="UniProtKB-UniRule"/>
</dbReference>
<evidence type="ECO:0000256" key="2">
    <source>
        <dbReference type="RuleBase" id="RU365095"/>
    </source>
</evidence>
<dbReference type="UniPathway" id="UPA00115">
    <property type="reaction ID" value="UER00409"/>
</dbReference>
<dbReference type="AlphaFoldDB" id="D3B1N1"/>
<dbReference type="SUPFAM" id="SSF100950">
    <property type="entry name" value="NagB/RpiA/CoA transferase-like"/>
    <property type="match status" value="1"/>
</dbReference>
<dbReference type="STRING" id="670386.D3B1N1"/>
<dbReference type="GO" id="GO:0005975">
    <property type="term" value="P:carbohydrate metabolic process"/>
    <property type="evidence" value="ECO:0007669"/>
    <property type="project" value="UniProtKB-UniRule"/>
</dbReference>
<accession>D3B1N1</accession>
<dbReference type="CDD" id="cd01400">
    <property type="entry name" value="6PGL"/>
    <property type="match status" value="1"/>
</dbReference>
<evidence type="ECO:0000259" key="3">
    <source>
        <dbReference type="Pfam" id="PF01182"/>
    </source>
</evidence>
<protein>
    <recommendedName>
        <fullName evidence="2">6-phosphogluconolactonase</fullName>
        <shortName evidence="2">6PGL</shortName>
        <ecNumber evidence="2">3.1.1.31</ecNumber>
    </recommendedName>
</protein>
<reference evidence="4 5" key="1">
    <citation type="journal article" date="2011" name="Genome Res.">
        <title>Phylogeny-wide analysis of social amoeba genomes highlights ancient origins for complex intercellular communication.</title>
        <authorList>
            <person name="Heidel A.J."/>
            <person name="Lawal H.M."/>
            <person name="Felder M."/>
            <person name="Schilde C."/>
            <person name="Helps N.R."/>
            <person name="Tunggal B."/>
            <person name="Rivero F."/>
            <person name="John U."/>
            <person name="Schleicher M."/>
            <person name="Eichinger L."/>
            <person name="Platzer M."/>
            <person name="Noegel A.A."/>
            <person name="Schaap P."/>
            <person name="Gloeckner G."/>
        </authorList>
    </citation>
    <scope>NUCLEOTIDE SEQUENCE [LARGE SCALE GENOMIC DNA]</scope>
    <source>
        <strain evidence="5">ATCC 26659 / Pp 5 / PN500</strain>
    </source>
</reference>
<name>D3B1N1_HETP5</name>
<dbReference type="Proteomes" id="UP000001396">
    <property type="component" value="Unassembled WGS sequence"/>
</dbReference>
<dbReference type="InterPro" id="IPR037171">
    <property type="entry name" value="NagB/RpiA_transferase-like"/>
</dbReference>
<dbReference type="InParanoid" id="D3B1N1"/>
<dbReference type="FunCoup" id="D3B1N1">
    <property type="interactions" value="448"/>
</dbReference>
<dbReference type="InterPro" id="IPR006148">
    <property type="entry name" value="Glc/Gal-6P_isomerase"/>
</dbReference>
<proteinExistence type="inferred from homology"/>
<dbReference type="GO" id="GO:0006098">
    <property type="term" value="P:pentose-phosphate shunt"/>
    <property type="evidence" value="ECO:0007669"/>
    <property type="project" value="UniProtKB-UniPathway"/>
</dbReference>